<dbReference type="Proteomes" id="UP000679179">
    <property type="component" value="Unassembled WGS sequence"/>
</dbReference>
<evidence type="ECO:0008006" key="3">
    <source>
        <dbReference type="Google" id="ProtNLM"/>
    </source>
</evidence>
<evidence type="ECO:0000313" key="2">
    <source>
        <dbReference type="Proteomes" id="UP000679179"/>
    </source>
</evidence>
<evidence type="ECO:0000313" key="1">
    <source>
        <dbReference type="EMBL" id="GIM29599.1"/>
    </source>
</evidence>
<dbReference type="EMBL" id="BOPZ01000019">
    <property type="protein sequence ID" value="GIM29599.1"/>
    <property type="molecule type" value="Genomic_DNA"/>
</dbReference>
<name>A0A919S1A3_9CLOT</name>
<proteinExistence type="predicted"/>
<gene>
    <name evidence="1" type="ORF">CPJCM30710_22650</name>
</gene>
<dbReference type="AlphaFoldDB" id="A0A919S1A3"/>
<sequence length="119" mass="13943">MSKNRKKQRHVHEFLGSTRLAELEEDPHDHRFAGITSQAIGPEEDHIHIIKARTDFFDHFHEIMVQTGPPIIVNPEERDPKKRRHVHFVEGETTCNDGHRHEFIFATLIEAPTFEEKDC</sequence>
<accession>A0A919S1A3</accession>
<dbReference type="InterPro" id="IPR024307">
    <property type="entry name" value="YmaF"/>
</dbReference>
<dbReference type="RefSeq" id="WP_212904293.1">
    <property type="nucleotide sequence ID" value="NZ_BOPZ01000019.1"/>
</dbReference>
<reference evidence="1" key="1">
    <citation type="submission" date="2021-03" db="EMBL/GenBank/DDBJ databases">
        <title>Taxonomic study of Clostridium polyendosporum from meadow-gley soil under rice.</title>
        <authorList>
            <person name="Kobayashi H."/>
            <person name="Tanizawa Y."/>
            <person name="Yagura M."/>
        </authorList>
    </citation>
    <scope>NUCLEOTIDE SEQUENCE</scope>
    <source>
        <strain evidence="1">JCM 30710</strain>
    </source>
</reference>
<protein>
    <recommendedName>
        <fullName evidence="3">YmaF family protein</fullName>
    </recommendedName>
</protein>
<keyword evidence="2" id="KW-1185">Reference proteome</keyword>
<organism evidence="1 2">
    <name type="scientific">Clostridium polyendosporum</name>
    <dbReference type="NCBI Taxonomy" id="69208"/>
    <lineage>
        <taxon>Bacteria</taxon>
        <taxon>Bacillati</taxon>
        <taxon>Bacillota</taxon>
        <taxon>Clostridia</taxon>
        <taxon>Eubacteriales</taxon>
        <taxon>Clostridiaceae</taxon>
        <taxon>Clostridium</taxon>
    </lineage>
</organism>
<comment type="caution">
    <text evidence="1">The sequence shown here is derived from an EMBL/GenBank/DDBJ whole genome shotgun (WGS) entry which is preliminary data.</text>
</comment>
<dbReference type="Pfam" id="PF12788">
    <property type="entry name" value="YmaF"/>
    <property type="match status" value="1"/>
</dbReference>